<dbReference type="Proteomes" id="UP000789525">
    <property type="component" value="Unassembled WGS sequence"/>
</dbReference>
<sequence length="147" mass="16410">MIAAEGVDQLSTSELIQVSQSRALRTVGVSPARLREQLNTWIQLHSKEGVSGVLLILSRAYGLDRDLGGKGTSPDAEIWRSLEAVLSGLPENLLNEAELAVESDAASYQKKLEVIKEQEELIEDEKEQELKEEDARRKKRQAEERAK</sequence>
<protein>
    <submittedName>
        <fullName evidence="1">2873_t:CDS:1</fullName>
    </submittedName>
</protein>
<comment type="caution">
    <text evidence="1">The sequence shown here is derived from an EMBL/GenBank/DDBJ whole genome shotgun (WGS) entry which is preliminary data.</text>
</comment>
<name>A0ACA9QYW3_9GLOM</name>
<keyword evidence="2" id="KW-1185">Reference proteome</keyword>
<feature type="non-terminal residue" evidence="1">
    <location>
        <position position="147"/>
    </location>
</feature>
<proteinExistence type="predicted"/>
<organism evidence="1 2">
    <name type="scientific">Acaulospora colombiana</name>
    <dbReference type="NCBI Taxonomy" id="27376"/>
    <lineage>
        <taxon>Eukaryota</taxon>
        <taxon>Fungi</taxon>
        <taxon>Fungi incertae sedis</taxon>
        <taxon>Mucoromycota</taxon>
        <taxon>Glomeromycotina</taxon>
        <taxon>Glomeromycetes</taxon>
        <taxon>Diversisporales</taxon>
        <taxon>Acaulosporaceae</taxon>
        <taxon>Acaulospora</taxon>
    </lineage>
</organism>
<accession>A0ACA9QYW3</accession>
<gene>
    <name evidence="1" type="ORF">ACOLOM_LOCUS13721</name>
</gene>
<dbReference type="EMBL" id="CAJVPT010064249">
    <property type="protein sequence ID" value="CAG8769986.1"/>
    <property type="molecule type" value="Genomic_DNA"/>
</dbReference>
<evidence type="ECO:0000313" key="1">
    <source>
        <dbReference type="EMBL" id="CAG8769986.1"/>
    </source>
</evidence>
<evidence type="ECO:0000313" key="2">
    <source>
        <dbReference type="Proteomes" id="UP000789525"/>
    </source>
</evidence>
<reference evidence="1" key="1">
    <citation type="submission" date="2021-06" db="EMBL/GenBank/DDBJ databases">
        <authorList>
            <person name="Kallberg Y."/>
            <person name="Tangrot J."/>
            <person name="Rosling A."/>
        </authorList>
    </citation>
    <scope>NUCLEOTIDE SEQUENCE</scope>
    <source>
        <strain evidence="1">CL356</strain>
    </source>
</reference>